<accession>A0A7S2KUE9</accession>
<gene>
    <name evidence="1" type="ORF">LDAN0321_LOCUS11631</name>
</gene>
<sequence length="112" mass="13058">MTSSLAYEYGGATRRYAIQCIHELQSVLLHNEECWILSFPPNKPNNLCLSDESLSLQSINSGTRTIHITKQWEEHLFYEYRSICATSETEERMITIYFGSCRIVLYLQMKIV</sequence>
<reference evidence="1" key="1">
    <citation type="submission" date="2021-01" db="EMBL/GenBank/DDBJ databases">
        <authorList>
            <person name="Corre E."/>
            <person name="Pelletier E."/>
            <person name="Niang G."/>
            <person name="Scheremetjew M."/>
            <person name="Finn R."/>
            <person name="Kale V."/>
            <person name="Holt S."/>
            <person name="Cochrane G."/>
            <person name="Meng A."/>
            <person name="Brown T."/>
            <person name="Cohen L."/>
        </authorList>
    </citation>
    <scope>NUCLEOTIDE SEQUENCE</scope>
    <source>
        <strain evidence="1">B650</strain>
    </source>
</reference>
<protein>
    <submittedName>
        <fullName evidence="1">Uncharacterized protein</fullName>
    </submittedName>
</protein>
<evidence type="ECO:0000313" key="1">
    <source>
        <dbReference type="EMBL" id="CAD9585516.1"/>
    </source>
</evidence>
<organism evidence="1">
    <name type="scientific">Leptocylindrus danicus</name>
    <dbReference type="NCBI Taxonomy" id="163516"/>
    <lineage>
        <taxon>Eukaryota</taxon>
        <taxon>Sar</taxon>
        <taxon>Stramenopiles</taxon>
        <taxon>Ochrophyta</taxon>
        <taxon>Bacillariophyta</taxon>
        <taxon>Coscinodiscophyceae</taxon>
        <taxon>Chaetocerotophycidae</taxon>
        <taxon>Leptocylindrales</taxon>
        <taxon>Leptocylindraceae</taxon>
        <taxon>Leptocylindrus</taxon>
    </lineage>
</organism>
<name>A0A7S2KUE9_9STRA</name>
<dbReference type="EMBL" id="HBGY01018060">
    <property type="protein sequence ID" value="CAD9585516.1"/>
    <property type="molecule type" value="Transcribed_RNA"/>
</dbReference>
<proteinExistence type="predicted"/>
<dbReference type="AlphaFoldDB" id="A0A7S2KUE9"/>